<feature type="domain" description="GST N-terminal" evidence="5">
    <location>
        <begin position="1"/>
        <end position="81"/>
    </location>
</feature>
<reference evidence="7 8" key="1">
    <citation type="submission" date="2020-08" db="EMBL/GenBank/DDBJ databases">
        <title>Functional genomics of gut bacteria from endangered species of beetles.</title>
        <authorList>
            <person name="Carlos-Shanley C."/>
        </authorList>
    </citation>
    <scope>NUCLEOTIDE SEQUENCE [LARGE SCALE GENOMIC DNA]</scope>
    <source>
        <strain evidence="7 8">S00123</strain>
    </source>
</reference>
<dbReference type="Gene3D" id="1.20.1050.10">
    <property type="match status" value="1"/>
</dbReference>
<dbReference type="RefSeq" id="WP_184265963.1">
    <property type="nucleotide sequence ID" value="NZ_JACHKY010000001.1"/>
</dbReference>
<proteinExistence type="inferred from homology"/>
<dbReference type="GO" id="GO:0004364">
    <property type="term" value="F:glutathione transferase activity"/>
    <property type="evidence" value="ECO:0007669"/>
    <property type="project" value="UniProtKB-EC"/>
</dbReference>
<dbReference type="CDD" id="cd03189">
    <property type="entry name" value="GST_C_GTT1_like"/>
    <property type="match status" value="1"/>
</dbReference>
<dbReference type="Gene3D" id="3.40.30.10">
    <property type="entry name" value="Glutaredoxin"/>
    <property type="match status" value="1"/>
</dbReference>
<dbReference type="Pfam" id="PF02798">
    <property type="entry name" value="GST_N"/>
    <property type="match status" value="1"/>
</dbReference>
<sequence>MIVVHHLNNSRSQRVLWLLEELGLPYEIKRYERNAATMLAPPELKAVHPLGKSPVLDDGEVRVAETGAIVEYLLDAYDPEGRLRPARSTAEGRRFTYWLHYAEGSAMPPLLLKLVFAQLPKRAPGLLRPIVNGIATKAQTRFIDPQLKAHADWQEAELAATGWFAGVHFSAADIMMSFPLEAAASRAIDLAAYPNIALFLKAIHARPAWKRALERGGDYAYA</sequence>
<dbReference type="InterPro" id="IPR036282">
    <property type="entry name" value="Glutathione-S-Trfase_C_sf"/>
</dbReference>
<dbReference type="Proteomes" id="UP000539957">
    <property type="component" value="Unassembled WGS sequence"/>
</dbReference>
<dbReference type="InterPro" id="IPR040079">
    <property type="entry name" value="Glutathione_S-Trfase"/>
</dbReference>
<comment type="caution">
    <text evidence="7">The sequence shown here is derived from an EMBL/GenBank/DDBJ whole genome shotgun (WGS) entry which is preliminary data.</text>
</comment>
<dbReference type="GO" id="GO:0004601">
    <property type="term" value="F:peroxidase activity"/>
    <property type="evidence" value="ECO:0007669"/>
    <property type="project" value="UniProtKB-ARBA"/>
</dbReference>
<dbReference type="SFLD" id="SFLDS00019">
    <property type="entry name" value="Glutathione_Transferase_(cytos"/>
    <property type="match status" value="1"/>
</dbReference>
<gene>
    <name evidence="7" type="ORF">HNP32_000186</name>
</gene>
<keyword evidence="2 7" id="KW-0808">Transferase</keyword>
<dbReference type="GO" id="GO:0005737">
    <property type="term" value="C:cytoplasm"/>
    <property type="evidence" value="ECO:0007669"/>
    <property type="project" value="UniProtKB-ARBA"/>
</dbReference>
<dbReference type="AlphaFoldDB" id="A0A7W7N2Q9"/>
<dbReference type="SFLD" id="SFLDG01150">
    <property type="entry name" value="Main.1:_Beta-like"/>
    <property type="match status" value="1"/>
</dbReference>
<name>A0A7W7N2Q9_9CAUL</name>
<evidence type="ECO:0000259" key="6">
    <source>
        <dbReference type="PROSITE" id="PS50405"/>
    </source>
</evidence>
<evidence type="ECO:0000259" key="5">
    <source>
        <dbReference type="PROSITE" id="PS50404"/>
    </source>
</evidence>
<comment type="catalytic activity">
    <reaction evidence="3">
        <text>RX + glutathione = an S-substituted glutathione + a halide anion + H(+)</text>
        <dbReference type="Rhea" id="RHEA:16437"/>
        <dbReference type="ChEBI" id="CHEBI:15378"/>
        <dbReference type="ChEBI" id="CHEBI:16042"/>
        <dbReference type="ChEBI" id="CHEBI:17792"/>
        <dbReference type="ChEBI" id="CHEBI:57925"/>
        <dbReference type="ChEBI" id="CHEBI:90779"/>
        <dbReference type="EC" id="2.5.1.18"/>
    </reaction>
</comment>
<dbReference type="FunFam" id="3.40.30.10:FF:000156">
    <property type="entry name" value="Glutathione S-transferase 1"/>
    <property type="match status" value="1"/>
</dbReference>
<dbReference type="InterPro" id="IPR036249">
    <property type="entry name" value="Thioredoxin-like_sf"/>
</dbReference>
<accession>A0A7W7N2Q9</accession>
<dbReference type="Pfam" id="PF00043">
    <property type="entry name" value="GST_C"/>
    <property type="match status" value="1"/>
</dbReference>
<dbReference type="InterPro" id="IPR010987">
    <property type="entry name" value="Glutathione-S-Trfase_C-like"/>
</dbReference>
<organism evidence="7 8">
    <name type="scientific">Brevundimonas bullata</name>
    <dbReference type="NCBI Taxonomy" id="13160"/>
    <lineage>
        <taxon>Bacteria</taxon>
        <taxon>Pseudomonadati</taxon>
        <taxon>Pseudomonadota</taxon>
        <taxon>Alphaproteobacteria</taxon>
        <taxon>Caulobacterales</taxon>
        <taxon>Caulobacteraceae</taxon>
        <taxon>Brevundimonas</taxon>
    </lineage>
</organism>
<dbReference type="PROSITE" id="PS50405">
    <property type="entry name" value="GST_CTER"/>
    <property type="match status" value="1"/>
</dbReference>
<dbReference type="EC" id="2.5.1.18" evidence="1"/>
<dbReference type="PROSITE" id="PS50404">
    <property type="entry name" value="GST_NTER"/>
    <property type="match status" value="1"/>
</dbReference>
<feature type="domain" description="GST C-terminal" evidence="6">
    <location>
        <begin position="88"/>
        <end position="222"/>
    </location>
</feature>
<dbReference type="PANTHER" id="PTHR44051">
    <property type="entry name" value="GLUTATHIONE S-TRANSFERASE-RELATED"/>
    <property type="match status" value="1"/>
</dbReference>
<evidence type="ECO:0000313" key="8">
    <source>
        <dbReference type="Proteomes" id="UP000539957"/>
    </source>
</evidence>
<keyword evidence="8" id="KW-1185">Reference proteome</keyword>
<evidence type="ECO:0000256" key="4">
    <source>
        <dbReference type="RuleBase" id="RU003494"/>
    </source>
</evidence>
<evidence type="ECO:0000256" key="1">
    <source>
        <dbReference type="ARBA" id="ARBA00012452"/>
    </source>
</evidence>
<evidence type="ECO:0000313" key="7">
    <source>
        <dbReference type="EMBL" id="MBB4796472.1"/>
    </source>
</evidence>
<dbReference type="SUPFAM" id="SSF52833">
    <property type="entry name" value="Thioredoxin-like"/>
    <property type="match status" value="1"/>
</dbReference>
<evidence type="ECO:0000256" key="2">
    <source>
        <dbReference type="ARBA" id="ARBA00022679"/>
    </source>
</evidence>
<dbReference type="SUPFAM" id="SSF47616">
    <property type="entry name" value="GST C-terminal domain-like"/>
    <property type="match status" value="1"/>
</dbReference>
<dbReference type="SFLD" id="SFLDG00358">
    <property type="entry name" value="Main_(cytGST)"/>
    <property type="match status" value="1"/>
</dbReference>
<comment type="similarity">
    <text evidence="4">Belongs to the GST superfamily.</text>
</comment>
<dbReference type="EMBL" id="JACHKY010000001">
    <property type="protein sequence ID" value="MBB4796472.1"/>
    <property type="molecule type" value="Genomic_DNA"/>
</dbReference>
<dbReference type="InterPro" id="IPR004046">
    <property type="entry name" value="GST_C"/>
</dbReference>
<dbReference type="CDD" id="cd03046">
    <property type="entry name" value="GST_N_GTT1_like"/>
    <property type="match status" value="1"/>
</dbReference>
<dbReference type="InterPro" id="IPR004045">
    <property type="entry name" value="Glutathione_S-Trfase_N"/>
</dbReference>
<dbReference type="PANTHER" id="PTHR44051:SF9">
    <property type="entry name" value="GLUTATHIONE S-TRANSFERASE 1"/>
    <property type="match status" value="1"/>
</dbReference>
<evidence type="ECO:0000256" key="3">
    <source>
        <dbReference type="ARBA" id="ARBA00047960"/>
    </source>
</evidence>
<protein>
    <recommendedName>
        <fullName evidence="1">glutathione transferase</fullName>
        <ecNumber evidence="1">2.5.1.18</ecNumber>
    </recommendedName>
</protein>